<name>A0A699H6B9_TANCI</name>
<dbReference type="AlphaFoldDB" id="A0A699H6B9"/>
<comment type="caution">
    <text evidence="1">The sequence shown here is derived from an EMBL/GenBank/DDBJ whole genome shotgun (WGS) entry which is preliminary data.</text>
</comment>
<dbReference type="EMBL" id="BKCJ010105006">
    <property type="protein sequence ID" value="GEX38128.1"/>
    <property type="molecule type" value="Genomic_DNA"/>
</dbReference>
<evidence type="ECO:0000313" key="1">
    <source>
        <dbReference type="EMBL" id="GEX38128.1"/>
    </source>
</evidence>
<gene>
    <name evidence="1" type="ORF">Tci_310103</name>
</gene>
<proteinExistence type="predicted"/>
<organism evidence="1">
    <name type="scientific">Tanacetum cinerariifolium</name>
    <name type="common">Dalmatian daisy</name>
    <name type="synonym">Chrysanthemum cinerariifolium</name>
    <dbReference type="NCBI Taxonomy" id="118510"/>
    <lineage>
        <taxon>Eukaryota</taxon>
        <taxon>Viridiplantae</taxon>
        <taxon>Streptophyta</taxon>
        <taxon>Embryophyta</taxon>
        <taxon>Tracheophyta</taxon>
        <taxon>Spermatophyta</taxon>
        <taxon>Magnoliopsida</taxon>
        <taxon>eudicotyledons</taxon>
        <taxon>Gunneridae</taxon>
        <taxon>Pentapetalae</taxon>
        <taxon>asterids</taxon>
        <taxon>campanulids</taxon>
        <taxon>Asterales</taxon>
        <taxon>Asteraceae</taxon>
        <taxon>Asteroideae</taxon>
        <taxon>Anthemideae</taxon>
        <taxon>Anthemidinae</taxon>
        <taxon>Tanacetum</taxon>
    </lineage>
</organism>
<protein>
    <submittedName>
        <fullName evidence="1">Uncharacterized protein</fullName>
    </submittedName>
</protein>
<reference evidence="1" key="1">
    <citation type="journal article" date="2019" name="Sci. Rep.">
        <title>Draft genome of Tanacetum cinerariifolium, the natural source of mosquito coil.</title>
        <authorList>
            <person name="Yamashiro T."/>
            <person name="Shiraishi A."/>
            <person name="Satake H."/>
            <person name="Nakayama K."/>
        </authorList>
    </citation>
    <scope>NUCLEOTIDE SEQUENCE</scope>
</reference>
<accession>A0A699H6B9</accession>
<sequence length="642" mass="74047">MIKTKMNTKEDELMKINFDLFTYNTNSREIKHLLSIDPDVFTYDIDVQESFEEIIYKCSLIAQETNGGLSPFEEKCDGGSLCHNEIICYWESENDGKRIEVEWDNLSLNDWLRVKFGEVNPDGCGESKENEILGTVLNKLHDEWFKGTYEDDDDLEGIIDYLKPTLYEGFVDSDDEEYKERKCRLLGMTYIKPPPILIEKVSAVRRQLSRPTRAVIMAISTWQAVIGQPPPRSKSEIHMTRHQVMSAGQQAKKESSDKECSTFGIADEEYAMRLETSRSSSREENQRIFVGGSLSDSGVEDEKAKEETCLVAQASNETLEYAVTSFKPARWKVHVNSLRHKPLKDLRGDQRLHSSKNSTRSPKEITFNLLLYLIVHKQLLIEGGLDHVNPVIRLPLKREISRAPGMVKPKIRGNVNFKIKSQFMRELREDTFSRNKNEDAHDYVDGFLNIGSLFNIPGGPIPEMTPTQALTAIQTMADHSQKWYDGTSSRSVSSNSNTDRLAAIVRPYLDKECPLNEEVKQLEEVKYREFRRSAPFNRSASVNVMPKNTFEHLRLANMRNTNMLVEMADMTKKAPLGIVKNPLSRSFYDYKWVFDLEIDQLADEYEIGIGKKGHMLNKIWEYCKDIHRDSTYWWHDHGFEEE</sequence>